<dbReference type="RefSeq" id="WP_106383993.1">
    <property type="nucleotide sequence ID" value="NZ_PVSZ01000006.1"/>
</dbReference>
<sequence length="192" mass="23006">MKEIIFSLMSMIVGAFVSYFTLNRNLSDSLDSKSGWRKKLFEVASTYELTLDHAQTVRATLRFLPQDKAVEPYSFAWFSNIMIKHLDDYILSDKYQMEEKKSWENTKKIKGFYIQWMKIEELRKNKVIKLKDFDAKIVRLFAMFLLKYHYENISSMGPKEYLFMAKKNKNKTYNPLVAETYYNYIELIKEEI</sequence>
<comment type="caution">
    <text evidence="1">The sequence shown here is derived from an EMBL/GenBank/DDBJ whole genome shotgun (WGS) entry which is preliminary data.</text>
</comment>
<proteinExistence type="predicted"/>
<reference evidence="1 2" key="1">
    <citation type="journal article" date="1993" name="J. Dent. Res.">
        <title>The isolation and characterization of milleri group streptococci from dental periapical abscesses.</title>
        <authorList>
            <person name="Fisher L.E."/>
            <person name="Russell R.R."/>
        </authorList>
    </citation>
    <scope>NUCLEOTIDE SEQUENCE [LARGE SCALE GENOMIC DNA]</scope>
    <source>
        <strain evidence="1 2">OUP21</strain>
    </source>
</reference>
<accession>A0A2T0G6K5</accession>
<dbReference type="Proteomes" id="UP000238573">
    <property type="component" value="Unassembled WGS sequence"/>
</dbReference>
<protein>
    <submittedName>
        <fullName evidence="1">Uncharacterized protein</fullName>
    </submittedName>
</protein>
<name>A0A2T0G6K5_STRAP</name>
<gene>
    <name evidence="1" type="ORF">C6A27_02640</name>
</gene>
<organism evidence="1 2">
    <name type="scientific">Streptococcus anginosus</name>
    <dbReference type="NCBI Taxonomy" id="1328"/>
    <lineage>
        <taxon>Bacteria</taxon>
        <taxon>Bacillati</taxon>
        <taxon>Bacillota</taxon>
        <taxon>Bacilli</taxon>
        <taxon>Lactobacillales</taxon>
        <taxon>Streptococcaceae</taxon>
        <taxon>Streptococcus</taxon>
        <taxon>Streptococcus anginosus group</taxon>
    </lineage>
</organism>
<evidence type="ECO:0000313" key="2">
    <source>
        <dbReference type="Proteomes" id="UP000238573"/>
    </source>
</evidence>
<evidence type="ECO:0000313" key="1">
    <source>
        <dbReference type="EMBL" id="PRT71678.1"/>
    </source>
</evidence>
<dbReference type="AlphaFoldDB" id="A0A2T0G6K5"/>
<dbReference type="EMBL" id="PVSZ01000006">
    <property type="protein sequence ID" value="PRT71678.1"/>
    <property type="molecule type" value="Genomic_DNA"/>
</dbReference>